<keyword evidence="1" id="KW-0732">Signal</keyword>
<name>A0A1D9G534_MOOP1</name>
<dbReference type="EMBL" id="CP017708">
    <property type="protein sequence ID" value="AOY82644.1"/>
    <property type="molecule type" value="Genomic_DNA"/>
</dbReference>
<organism evidence="3 4">
    <name type="scientific">Moorena producens (strain JHB)</name>
    <dbReference type="NCBI Taxonomy" id="1454205"/>
    <lineage>
        <taxon>Bacteria</taxon>
        <taxon>Bacillati</taxon>
        <taxon>Cyanobacteriota</taxon>
        <taxon>Cyanophyceae</taxon>
        <taxon>Coleofasciculales</taxon>
        <taxon>Coleofasciculaceae</taxon>
        <taxon>Moorena</taxon>
    </lineage>
</organism>
<protein>
    <submittedName>
        <fullName evidence="3">DUF4114 domain-containing protein</fullName>
    </submittedName>
</protein>
<evidence type="ECO:0000313" key="4">
    <source>
        <dbReference type="Proteomes" id="UP000176944"/>
    </source>
</evidence>
<dbReference type="InterPro" id="IPR025193">
    <property type="entry name" value="DUF4114"/>
</dbReference>
<evidence type="ECO:0000256" key="1">
    <source>
        <dbReference type="SAM" id="SignalP"/>
    </source>
</evidence>
<dbReference type="Pfam" id="PF13448">
    <property type="entry name" value="DUF4114"/>
    <property type="match status" value="1"/>
</dbReference>
<feature type="signal peptide" evidence="1">
    <location>
        <begin position="1"/>
        <end position="27"/>
    </location>
</feature>
<gene>
    <name evidence="3" type="ORF">BJP36_24725</name>
</gene>
<accession>A0A1D9G534</accession>
<dbReference type="NCBIfam" id="TIGR02595">
    <property type="entry name" value="PEP_CTERM"/>
    <property type="match status" value="1"/>
</dbReference>
<feature type="domain" description="DUF4114" evidence="2">
    <location>
        <begin position="151"/>
        <end position="230"/>
    </location>
</feature>
<evidence type="ECO:0000259" key="2">
    <source>
        <dbReference type="Pfam" id="PF13448"/>
    </source>
</evidence>
<proteinExistence type="predicted"/>
<evidence type="ECO:0000313" key="3">
    <source>
        <dbReference type="EMBL" id="AOY82644.1"/>
    </source>
</evidence>
<feature type="chain" id="PRO_5009441805" evidence="1">
    <location>
        <begin position="28"/>
        <end position="274"/>
    </location>
</feature>
<sequence>MKYKLLSGLMATATVLGVLCSANEASATTNGSDVSQQEYDQQYSNSGNDVPKLTYEQWQHFNDIVNPERVRIDQLDLPEIDFNSLRWESGANDVEVFFINEGAGFRNQLFYSDNNSNTQEIVFDDVSSPLSILSNDDGPLALGQGVNLGNFAGNTFIKFFLLSDGYNDGHNFYGFDPQENPDGFNHLLGYEVEFGGEKFVMLGFEDDWISQQTHESGDQDFNDVVFVVKGLTDTPPGPPSASVSTPEPGTIVGMLFAFGVMGLTSVQKRQGKKS</sequence>
<dbReference type="Proteomes" id="UP000176944">
    <property type="component" value="Chromosome"/>
</dbReference>
<reference evidence="4" key="1">
    <citation type="submission" date="2016-10" db="EMBL/GenBank/DDBJ databases">
        <title>Comparative genomics uncovers the prolific and rare metabolic potential of the cyanobacterial genus Moorea.</title>
        <authorList>
            <person name="Leao T."/>
            <person name="Castelao G."/>
            <person name="Korobeynikov A."/>
            <person name="Monroe E.A."/>
            <person name="Podell S."/>
            <person name="Glukhov E."/>
            <person name="Allen E."/>
            <person name="Gerwick W.H."/>
            <person name="Gerwick L."/>
        </authorList>
    </citation>
    <scope>NUCLEOTIDE SEQUENCE [LARGE SCALE GENOMIC DNA]</scope>
    <source>
        <strain evidence="4">JHB</strain>
    </source>
</reference>
<dbReference type="InterPro" id="IPR013424">
    <property type="entry name" value="Ice-binding_C"/>
</dbReference>
<dbReference type="AlphaFoldDB" id="A0A1D9G534"/>